<keyword evidence="3" id="KW-1185">Reference proteome</keyword>
<name>A0A0H2YV32_CLOP1</name>
<reference evidence="2 3" key="1">
    <citation type="journal article" date="2006" name="Genome Res.">
        <title>Skewed genomic variability in strains of the toxigenic bacterial pathogen, Clostridium perfringens.</title>
        <authorList>
            <person name="Myers G.S."/>
            <person name="Rasko D.A."/>
            <person name="Cheung J.K."/>
            <person name="Ravel J."/>
            <person name="Seshadri R."/>
            <person name="Deboy R.T."/>
            <person name="Ren Q."/>
            <person name="Varga J."/>
            <person name="Awad M.M."/>
            <person name="Brinkac L.M."/>
            <person name="Daugherty S.C."/>
            <person name="Haft D.H."/>
            <person name="Dodson R.J."/>
            <person name="Madupu R."/>
            <person name="Nelson W.C."/>
            <person name="Rosovitz M.J."/>
            <person name="Sullivan S.A."/>
            <person name="Khouri H."/>
            <person name="Dimitrov G.I."/>
            <person name="Watkins K.L."/>
            <person name="Mulligan S."/>
            <person name="Benton J."/>
            <person name="Radune D."/>
            <person name="Fisher D.J."/>
            <person name="Atkins H.S."/>
            <person name="Hiscox T."/>
            <person name="Jost B.H."/>
            <person name="Billington S.J."/>
            <person name="Songer J.G."/>
            <person name="McClane B.A."/>
            <person name="Titball R.W."/>
            <person name="Rood J.I."/>
            <person name="Melville S.B."/>
            <person name="Paulsen I.T."/>
        </authorList>
    </citation>
    <scope>NUCLEOTIDE SEQUENCE [LARGE SCALE GENOMIC DNA]</scope>
    <source>
        <strain evidence="3">ATCC 13124 / DSM 756 / JCM 1290 / NCIMB 6125 / NCTC 8237 / S 107 / Type A</strain>
    </source>
</reference>
<proteinExistence type="predicted"/>
<evidence type="ECO:0000256" key="1">
    <source>
        <dbReference type="SAM" id="Phobius"/>
    </source>
</evidence>
<dbReference type="HOGENOM" id="CLU_1018230_0_0_9"/>
<dbReference type="RefSeq" id="WP_011591047.1">
    <property type="nucleotide sequence ID" value="NC_008261.1"/>
</dbReference>
<evidence type="ECO:0000313" key="3">
    <source>
        <dbReference type="Proteomes" id="UP000001823"/>
    </source>
</evidence>
<protein>
    <submittedName>
        <fullName evidence="2">Uncharacterized protein</fullName>
    </submittedName>
</protein>
<sequence>MKKRKVLGGVLFSLVLITLITLIMFFRENIISKFVNSETVKEFTSECKTKNELNFKAEDEEYFSCELVINDEKLYLQKRNNDYKIVDKYEIVFEKDEVKKIKCNNLKDESIRDESIKEDIDESEYVNGYKYEDLGNGKGQFFDLAYNKRFKVDLDKFNKDDMAKKTYGEYSYSKIVKDKIFFFIRRDPGKINWFSEEHSRYKELRWYDFNEEIWESVKLSKNQHVQSIIGIVDNKIYLTGTEEWGSQYPSKIYSVDLKKKKVKEEIKLKDLCI</sequence>
<keyword evidence="1" id="KW-0472">Membrane</keyword>
<evidence type="ECO:0000313" key="2">
    <source>
        <dbReference type="EMBL" id="ABG85002.1"/>
    </source>
</evidence>
<feature type="transmembrane region" description="Helical" evidence="1">
    <location>
        <begin position="7"/>
        <end position="26"/>
    </location>
</feature>
<dbReference type="KEGG" id="cpf:CPF_2353"/>
<dbReference type="Proteomes" id="UP000001823">
    <property type="component" value="Chromosome"/>
</dbReference>
<keyword evidence="1" id="KW-1133">Transmembrane helix</keyword>
<dbReference type="PaxDb" id="195103-CPF_2353"/>
<dbReference type="STRING" id="195103.CPF_2353"/>
<accession>A0A0H2YV32</accession>
<organism evidence="2 3">
    <name type="scientific">Clostridium perfringens (strain ATCC 13124 / DSM 756 / JCM 1290 / NCIMB 6125 / NCTC 8237 / Type A)</name>
    <dbReference type="NCBI Taxonomy" id="195103"/>
    <lineage>
        <taxon>Bacteria</taxon>
        <taxon>Bacillati</taxon>
        <taxon>Bacillota</taxon>
        <taxon>Clostridia</taxon>
        <taxon>Eubacteriales</taxon>
        <taxon>Clostridiaceae</taxon>
        <taxon>Clostridium</taxon>
    </lineage>
</organism>
<gene>
    <name evidence="2" type="ordered locus">CPF_2353</name>
</gene>
<keyword evidence="1" id="KW-0812">Transmembrane</keyword>
<dbReference type="AlphaFoldDB" id="A0A0H2YV32"/>
<dbReference type="EMBL" id="CP000246">
    <property type="protein sequence ID" value="ABG85002.1"/>
    <property type="molecule type" value="Genomic_DNA"/>
</dbReference>